<dbReference type="InterPro" id="IPR011041">
    <property type="entry name" value="Quinoprot_gluc/sorb_DH_b-prop"/>
</dbReference>
<dbReference type="Gene3D" id="2.120.10.30">
    <property type="entry name" value="TolB, C-terminal domain"/>
    <property type="match status" value="1"/>
</dbReference>
<feature type="signal peptide" evidence="1">
    <location>
        <begin position="1"/>
        <end position="20"/>
    </location>
</feature>
<dbReference type="STRING" id="321339.SAMN05444340_102352"/>
<feature type="chain" id="PRO_5011633250" evidence="1">
    <location>
        <begin position="21"/>
        <end position="396"/>
    </location>
</feature>
<accession>A0A1H3GJ59</accession>
<evidence type="ECO:0000313" key="3">
    <source>
        <dbReference type="EMBL" id="SDY02688.1"/>
    </source>
</evidence>
<dbReference type="OrthoDB" id="9770043at2"/>
<dbReference type="InterPro" id="IPR011042">
    <property type="entry name" value="6-blade_b-propeller_TolB-like"/>
</dbReference>
<dbReference type="AlphaFoldDB" id="A0A1H3GJ59"/>
<name>A0A1H3GJ59_9RHOB</name>
<organism evidence="3 4">
    <name type="scientific">Citreimonas salinaria</name>
    <dbReference type="NCBI Taxonomy" id="321339"/>
    <lineage>
        <taxon>Bacteria</taxon>
        <taxon>Pseudomonadati</taxon>
        <taxon>Pseudomonadota</taxon>
        <taxon>Alphaproteobacteria</taxon>
        <taxon>Rhodobacterales</taxon>
        <taxon>Roseobacteraceae</taxon>
        <taxon>Citreimonas</taxon>
    </lineage>
</organism>
<dbReference type="Pfam" id="PF07995">
    <property type="entry name" value="GSDH"/>
    <property type="match status" value="1"/>
</dbReference>
<dbReference type="PANTHER" id="PTHR19328:SF75">
    <property type="entry name" value="ALDOSE SUGAR DEHYDROGENASE YLII"/>
    <property type="match status" value="1"/>
</dbReference>
<dbReference type="PANTHER" id="PTHR19328">
    <property type="entry name" value="HEDGEHOG-INTERACTING PROTEIN"/>
    <property type="match status" value="1"/>
</dbReference>
<dbReference type="Proteomes" id="UP000199286">
    <property type="component" value="Unassembled WGS sequence"/>
</dbReference>
<sequence>MIRKTLMITASALLAAPVAAQEFERGERNTSFEPAFDAQFRAPLEPSGFDLTQTKIAGGLVHPWGLAVLPGDQGYLVTERPGRLRHIASDGTVSDPIEGLPEIFAEEQGGLLDVKLGPNFADSRRVYFTYSKPVEGGSVTAAAYGVLNEDMTALSNVTDIFVQEPAVTDPMHYGSRIVFDGEGHAFVTTGERFTMENRDLAQELDTTFGKVVRVTLDGETPQDNPFVGQEGAIDTIWSYGHRNVQGALYNDGQLWTIEHGPQGGDELNLTEAGKNYGWPVVSYGEQYGGGEIGSGQASMEGMEQPDYFWDPVIAPGDMIVYDGEMFPDWQGDVFIAALVRHGLVRLELEDGTVQAEESLARDLGRVRDVDVADDGSLLVLTDLDDGALVRLSASGS</sequence>
<dbReference type="InterPro" id="IPR012938">
    <property type="entry name" value="Glc/Sorbosone_DH"/>
</dbReference>
<feature type="domain" description="Glucose/Sorbosone dehydrogenase" evidence="2">
    <location>
        <begin position="61"/>
        <end position="390"/>
    </location>
</feature>
<evidence type="ECO:0000313" key="4">
    <source>
        <dbReference type="Proteomes" id="UP000199286"/>
    </source>
</evidence>
<reference evidence="3 4" key="1">
    <citation type="submission" date="2016-10" db="EMBL/GenBank/DDBJ databases">
        <authorList>
            <person name="de Groot N.N."/>
        </authorList>
    </citation>
    <scope>NUCLEOTIDE SEQUENCE [LARGE SCALE GENOMIC DNA]</scope>
    <source>
        <strain evidence="3 4">DSM 26880</strain>
    </source>
</reference>
<gene>
    <name evidence="3" type="ORF">SAMN05444340_102352</name>
</gene>
<evidence type="ECO:0000259" key="2">
    <source>
        <dbReference type="Pfam" id="PF07995"/>
    </source>
</evidence>
<keyword evidence="4" id="KW-1185">Reference proteome</keyword>
<dbReference type="RefSeq" id="WP_089879649.1">
    <property type="nucleotide sequence ID" value="NZ_FNPF01000002.1"/>
</dbReference>
<dbReference type="EMBL" id="FNPF01000002">
    <property type="protein sequence ID" value="SDY02688.1"/>
    <property type="molecule type" value="Genomic_DNA"/>
</dbReference>
<proteinExistence type="predicted"/>
<dbReference type="SUPFAM" id="SSF50952">
    <property type="entry name" value="Soluble quinoprotein glucose dehydrogenase"/>
    <property type="match status" value="1"/>
</dbReference>
<keyword evidence="1" id="KW-0732">Signal</keyword>
<evidence type="ECO:0000256" key="1">
    <source>
        <dbReference type="SAM" id="SignalP"/>
    </source>
</evidence>
<protein>
    <submittedName>
        <fullName evidence="3">Glucose/arabinose dehydrogenase, beta-propeller fold</fullName>
    </submittedName>
</protein>